<dbReference type="InterPro" id="IPR041854">
    <property type="entry name" value="BFD-like_2Fe2S-bd_dom_sf"/>
</dbReference>
<dbReference type="InterPro" id="IPR007419">
    <property type="entry name" value="BFD-like_2Fe2S-bd_dom"/>
</dbReference>
<evidence type="ECO:0000256" key="8">
    <source>
        <dbReference type="ARBA" id="ARBA00046332"/>
    </source>
</evidence>
<dbReference type="EMBL" id="JAGINP010000011">
    <property type="protein sequence ID" value="MBP2293470.1"/>
    <property type="molecule type" value="Genomic_DNA"/>
</dbReference>
<keyword evidence="1" id="KW-0813">Transport</keyword>
<protein>
    <recommendedName>
        <fullName evidence="7">Bacterioferritin-associated ferredoxin</fullName>
    </recommendedName>
</protein>
<evidence type="ECO:0000256" key="2">
    <source>
        <dbReference type="ARBA" id="ARBA00022714"/>
    </source>
</evidence>
<gene>
    <name evidence="10" type="ORF">J2851_003253</name>
</gene>
<evidence type="ECO:0000256" key="3">
    <source>
        <dbReference type="ARBA" id="ARBA00022723"/>
    </source>
</evidence>
<keyword evidence="6" id="KW-0411">Iron-sulfur</keyword>
<evidence type="ECO:0000256" key="4">
    <source>
        <dbReference type="ARBA" id="ARBA00022982"/>
    </source>
</evidence>
<comment type="similarity">
    <text evidence="8">Belongs to the Bfd family.</text>
</comment>
<evidence type="ECO:0000259" key="9">
    <source>
        <dbReference type="Pfam" id="PF04324"/>
    </source>
</evidence>
<evidence type="ECO:0000256" key="7">
    <source>
        <dbReference type="ARBA" id="ARBA00039386"/>
    </source>
</evidence>
<organism evidence="10 11">
    <name type="scientific">Azospirillum rugosum</name>
    <dbReference type="NCBI Taxonomy" id="416170"/>
    <lineage>
        <taxon>Bacteria</taxon>
        <taxon>Pseudomonadati</taxon>
        <taxon>Pseudomonadota</taxon>
        <taxon>Alphaproteobacteria</taxon>
        <taxon>Rhodospirillales</taxon>
        <taxon>Azospirillaceae</taxon>
        <taxon>Azospirillum</taxon>
    </lineage>
</organism>
<dbReference type="PANTHER" id="PTHR37424:SF1">
    <property type="entry name" value="BACTERIOFERRITIN-ASSOCIATED FERREDOXIN"/>
    <property type="match status" value="1"/>
</dbReference>
<dbReference type="Pfam" id="PF04324">
    <property type="entry name" value="Fer2_BFD"/>
    <property type="match status" value="1"/>
</dbReference>
<dbReference type="Proteomes" id="UP000781958">
    <property type="component" value="Unassembled WGS sequence"/>
</dbReference>
<evidence type="ECO:0000256" key="1">
    <source>
        <dbReference type="ARBA" id="ARBA00022448"/>
    </source>
</evidence>
<dbReference type="InterPro" id="IPR052371">
    <property type="entry name" value="BFD-associated_ferredoxin"/>
</dbReference>
<keyword evidence="11" id="KW-1185">Reference proteome</keyword>
<reference evidence="10 11" key="1">
    <citation type="submission" date="2021-03" db="EMBL/GenBank/DDBJ databases">
        <title>Genomic Encyclopedia of Type Strains, Phase III (KMG-III): the genomes of soil and plant-associated and newly described type strains.</title>
        <authorList>
            <person name="Whitman W."/>
        </authorList>
    </citation>
    <scope>NUCLEOTIDE SEQUENCE [LARGE SCALE GENOMIC DNA]</scope>
    <source>
        <strain evidence="10 11">IMMIB AFH-6</strain>
    </source>
</reference>
<keyword evidence="3" id="KW-0479">Metal-binding</keyword>
<dbReference type="RefSeq" id="WP_209767402.1">
    <property type="nucleotide sequence ID" value="NZ_JAGINP010000011.1"/>
</dbReference>
<keyword evidence="5" id="KW-0408">Iron</keyword>
<feature type="domain" description="BFD-like [2Fe-2S]-binding" evidence="9">
    <location>
        <begin position="2"/>
        <end position="48"/>
    </location>
</feature>
<name>A0ABS4SQ00_9PROT</name>
<evidence type="ECO:0000256" key="6">
    <source>
        <dbReference type="ARBA" id="ARBA00023014"/>
    </source>
</evidence>
<accession>A0ABS4SQ00</accession>
<keyword evidence="2" id="KW-0001">2Fe-2S</keyword>
<dbReference type="PANTHER" id="PTHR37424">
    <property type="entry name" value="BACTERIOFERRITIN-ASSOCIATED FERREDOXIN"/>
    <property type="match status" value="1"/>
</dbReference>
<comment type="caution">
    <text evidence="10">The sequence shown here is derived from an EMBL/GenBank/DDBJ whole genome shotgun (WGS) entry which is preliminary data.</text>
</comment>
<keyword evidence="4" id="KW-0249">Electron transport</keyword>
<sequence length="81" mass="8737">MYVCICHALNDKQVSKALDTGAHTPASIFRHHGCQVQCGKCVPLMREMAQDHRSRQCGACATTCTPEPANADAYPYGVAAE</sequence>
<proteinExistence type="inferred from homology"/>
<dbReference type="Gene3D" id="1.10.10.1100">
    <property type="entry name" value="BFD-like [2Fe-2S]-binding domain"/>
    <property type="match status" value="1"/>
</dbReference>
<evidence type="ECO:0000256" key="5">
    <source>
        <dbReference type="ARBA" id="ARBA00023004"/>
    </source>
</evidence>
<evidence type="ECO:0000313" key="10">
    <source>
        <dbReference type="EMBL" id="MBP2293470.1"/>
    </source>
</evidence>
<evidence type="ECO:0000313" key="11">
    <source>
        <dbReference type="Proteomes" id="UP000781958"/>
    </source>
</evidence>